<comment type="caution">
    <text evidence="2">The sequence shown here is derived from an EMBL/GenBank/DDBJ whole genome shotgun (WGS) entry which is preliminary data.</text>
</comment>
<evidence type="ECO:0000256" key="1">
    <source>
        <dbReference type="SAM" id="MobiDB-lite"/>
    </source>
</evidence>
<sequence>MGAPEVKEKNFPRISMLVPWGHQKTKSKISQDFLRSPHGVTRGQKAKFPKNSQDQI</sequence>
<evidence type="ECO:0000313" key="3">
    <source>
        <dbReference type="Proteomes" id="UP001152320"/>
    </source>
</evidence>
<reference evidence="2" key="1">
    <citation type="submission" date="2021-10" db="EMBL/GenBank/DDBJ databases">
        <title>Tropical sea cucumber genome reveals ecological adaptation and Cuvierian tubules defense mechanism.</title>
        <authorList>
            <person name="Chen T."/>
        </authorList>
    </citation>
    <scope>NUCLEOTIDE SEQUENCE</scope>
    <source>
        <strain evidence="2">Nanhai2018</strain>
        <tissue evidence="2">Muscle</tissue>
    </source>
</reference>
<evidence type="ECO:0000313" key="2">
    <source>
        <dbReference type="EMBL" id="KAJ8031773.1"/>
    </source>
</evidence>
<accession>A0A9Q1BRK2</accession>
<name>A0A9Q1BRK2_HOLLE</name>
<dbReference type="EMBL" id="JAIZAY010000012">
    <property type="protein sequence ID" value="KAJ8031773.1"/>
    <property type="molecule type" value="Genomic_DNA"/>
</dbReference>
<keyword evidence="3" id="KW-1185">Reference proteome</keyword>
<organism evidence="2 3">
    <name type="scientific">Holothuria leucospilota</name>
    <name type="common">Black long sea cucumber</name>
    <name type="synonym">Mertensiothuria leucospilota</name>
    <dbReference type="NCBI Taxonomy" id="206669"/>
    <lineage>
        <taxon>Eukaryota</taxon>
        <taxon>Metazoa</taxon>
        <taxon>Echinodermata</taxon>
        <taxon>Eleutherozoa</taxon>
        <taxon>Echinozoa</taxon>
        <taxon>Holothuroidea</taxon>
        <taxon>Aspidochirotacea</taxon>
        <taxon>Aspidochirotida</taxon>
        <taxon>Holothuriidae</taxon>
        <taxon>Holothuria</taxon>
    </lineage>
</organism>
<feature type="region of interest" description="Disordered" evidence="1">
    <location>
        <begin position="25"/>
        <end position="56"/>
    </location>
</feature>
<proteinExistence type="predicted"/>
<gene>
    <name evidence="2" type="ORF">HOLleu_25080</name>
</gene>
<dbReference type="Proteomes" id="UP001152320">
    <property type="component" value="Chromosome 12"/>
</dbReference>
<protein>
    <submittedName>
        <fullName evidence="2">Uncharacterized protein</fullName>
    </submittedName>
</protein>
<dbReference type="AlphaFoldDB" id="A0A9Q1BRK2"/>